<sequence length="209" mass="22953">MLSSLASFFPMISPRAESIAPETQGEDKIARESQVPWVNRIRVYLANNQHQLIGRVDFASAALVHLLRRKLTLCQRIQDPGHPLRVQIFKSAADDIAAPSPTTGARTKDGTCFPKSISPGVHSNSLIIESGSEGDSPPKAYSVIDYSSPSLPLYPVTHQFLNHSQHRIALAGDKWHKHGVFSNLVWLKEKKNGKLAVKGLRDATDSDGL</sequence>
<evidence type="ECO:0000313" key="1">
    <source>
        <dbReference type="EMBL" id="PNX71819.1"/>
    </source>
</evidence>
<proteinExistence type="predicted"/>
<accession>A0A2K3KZZ0</accession>
<dbReference type="AlphaFoldDB" id="A0A2K3KZZ0"/>
<reference evidence="1 2" key="2">
    <citation type="journal article" date="2017" name="Front. Plant Sci.">
        <title>Gene Classification and Mining of Molecular Markers Useful in Red Clover (Trifolium pratense) Breeding.</title>
        <authorList>
            <person name="Istvanek J."/>
            <person name="Dluhosova J."/>
            <person name="Dluhos P."/>
            <person name="Patkova L."/>
            <person name="Nedelnik J."/>
            <person name="Repkova J."/>
        </authorList>
    </citation>
    <scope>NUCLEOTIDE SEQUENCE [LARGE SCALE GENOMIC DNA]</scope>
    <source>
        <strain evidence="2">cv. Tatra</strain>
        <tissue evidence="1">Young leaves</tissue>
    </source>
</reference>
<dbReference type="Proteomes" id="UP000236291">
    <property type="component" value="Unassembled WGS sequence"/>
</dbReference>
<reference evidence="1 2" key="1">
    <citation type="journal article" date="2014" name="Am. J. Bot.">
        <title>Genome assembly and annotation for red clover (Trifolium pratense; Fabaceae).</title>
        <authorList>
            <person name="Istvanek J."/>
            <person name="Jaros M."/>
            <person name="Krenek A."/>
            <person name="Repkova J."/>
        </authorList>
    </citation>
    <scope>NUCLEOTIDE SEQUENCE [LARGE SCALE GENOMIC DNA]</scope>
    <source>
        <strain evidence="2">cv. Tatra</strain>
        <tissue evidence="1">Young leaves</tissue>
    </source>
</reference>
<protein>
    <submittedName>
        <fullName evidence="1">Uncharacterized protein</fullName>
    </submittedName>
</protein>
<dbReference type="EMBL" id="ASHM01023828">
    <property type="protein sequence ID" value="PNX71819.1"/>
    <property type="molecule type" value="Genomic_DNA"/>
</dbReference>
<evidence type="ECO:0000313" key="2">
    <source>
        <dbReference type="Proteomes" id="UP000236291"/>
    </source>
</evidence>
<gene>
    <name evidence="1" type="ORF">L195_g027705</name>
</gene>
<name>A0A2K3KZZ0_TRIPR</name>
<organism evidence="1 2">
    <name type="scientific">Trifolium pratense</name>
    <name type="common">Red clover</name>
    <dbReference type="NCBI Taxonomy" id="57577"/>
    <lineage>
        <taxon>Eukaryota</taxon>
        <taxon>Viridiplantae</taxon>
        <taxon>Streptophyta</taxon>
        <taxon>Embryophyta</taxon>
        <taxon>Tracheophyta</taxon>
        <taxon>Spermatophyta</taxon>
        <taxon>Magnoliopsida</taxon>
        <taxon>eudicotyledons</taxon>
        <taxon>Gunneridae</taxon>
        <taxon>Pentapetalae</taxon>
        <taxon>rosids</taxon>
        <taxon>fabids</taxon>
        <taxon>Fabales</taxon>
        <taxon>Fabaceae</taxon>
        <taxon>Papilionoideae</taxon>
        <taxon>50 kb inversion clade</taxon>
        <taxon>NPAAA clade</taxon>
        <taxon>Hologalegina</taxon>
        <taxon>IRL clade</taxon>
        <taxon>Trifolieae</taxon>
        <taxon>Trifolium</taxon>
    </lineage>
</organism>
<comment type="caution">
    <text evidence="1">The sequence shown here is derived from an EMBL/GenBank/DDBJ whole genome shotgun (WGS) entry which is preliminary data.</text>
</comment>